<organism evidence="1 2">
    <name type="scientific">Dryococelus australis</name>
    <dbReference type="NCBI Taxonomy" id="614101"/>
    <lineage>
        <taxon>Eukaryota</taxon>
        <taxon>Metazoa</taxon>
        <taxon>Ecdysozoa</taxon>
        <taxon>Arthropoda</taxon>
        <taxon>Hexapoda</taxon>
        <taxon>Insecta</taxon>
        <taxon>Pterygota</taxon>
        <taxon>Neoptera</taxon>
        <taxon>Polyneoptera</taxon>
        <taxon>Phasmatodea</taxon>
        <taxon>Verophasmatodea</taxon>
        <taxon>Anareolatae</taxon>
        <taxon>Phasmatidae</taxon>
        <taxon>Eurycanthinae</taxon>
        <taxon>Dryococelus</taxon>
    </lineage>
</organism>
<accession>A0ABQ9I4Q2</accession>
<keyword evidence="2" id="KW-1185">Reference proteome</keyword>
<evidence type="ECO:0000313" key="2">
    <source>
        <dbReference type="Proteomes" id="UP001159363"/>
    </source>
</evidence>
<dbReference type="Proteomes" id="UP001159363">
    <property type="component" value="Chromosome 3"/>
</dbReference>
<comment type="caution">
    <text evidence="1">The sequence shown here is derived from an EMBL/GenBank/DDBJ whole genome shotgun (WGS) entry which is preliminary data.</text>
</comment>
<protein>
    <submittedName>
        <fullName evidence="1">Uncharacterized protein</fullName>
    </submittedName>
</protein>
<evidence type="ECO:0000313" key="1">
    <source>
        <dbReference type="EMBL" id="KAJ8891219.1"/>
    </source>
</evidence>
<name>A0ABQ9I4Q2_9NEOP</name>
<reference evidence="1 2" key="1">
    <citation type="submission" date="2023-02" db="EMBL/GenBank/DDBJ databases">
        <title>LHISI_Scaffold_Assembly.</title>
        <authorList>
            <person name="Stuart O.P."/>
            <person name="Cleave R."/>
            <person name="Magrath M.J.L."/>
            <person name="Mikheyev A.S."/>
        </authorList>
    </citation>
    <scope>NUCLEOTIDE SEQUENCE [LARGE SCALE GENOMIC DNA]</scope>
    <source>
        <strain evidence="1">Daus_M_001</strain>
        <tissue evidence="1">Leg muscle</tissue>
    </source>
</reference>
<proteinExistence type="predicted"/>
<gene>
    <name evidence="1" type="ORF">PR048_010734</name>
</gene>
<sequence>MANHIDALLQVPVATTDSAQSLPSLLSAIIENVAALKALNLPGHHTIHRCSQFVHKDPQASISMAQDNRLCINCLQAAHKVKSFPFTKYCRCCNVCHNRMLHFPSDKPTATVAEPAQDEVTDDTPSNEDSTLSAQSSFSKDSQPFAVMLSSAVAYVQDVCGNCQPVT</sequence>
<dbReference type="EMBL" id="JARBHB010000003">
    <property type="protein sequence ID" value="KAJ8891219.1"/>
    <property type="molecule type" value="Genomic_DNA"/>
</dbReference>